<dbReference type="InterPro" id="IPR050789">
    <property type="entry name" value="Diverse_Enzym_Activities"/>
</dbReference>
<proteinExistence type="predicted"/>
<feature type="domain" description="Beta-lactamase-related" evidence="3">
    <location>
        <begin position="37"/>
        <end position="354"/>
    </location>
</feature>
<reference evidence="4 5" key="1">
    <citation type="submission" date="2015-01" db="EMBL/GenBank/DDBJ databases">
        <title>Genome sequence of the anaerobic bacterium Geobacter soli GSS01, a dissimilatory Fe(III) reducer from soil.</title>
        <authorList>
            <person name="Yang G."/>
            <person name="Zhou S."/>
        </authorList>
    </citation>
    <scope>NUCLEOTIDE SEQUENCE [LARGE SCALE GENOMIC DNA]</scope>
    <source>
        <strain evidence="4 5">GSS01</strain>
    </source>
</reference>
<name>A0A0C1QUN4_9BACT</name>
<protein>
    <submittedName>
        <fullName evidence="4">Metal-dependent hydrolase</fullName>
    </submittedName>
</protein>
<evidence type="ECO:0000313" key="4">
    <source>
        <dbReference type="EMBL" id="KIE41926.1"/>
    </source>
</evidence>
<dbReference type="Pfam" id="PF00144">
    <property type="entry name" value="Beta-lactamase"/>
    <property type="match status" value="1"/>
</dbReference>
<comment type="caution">
    <text evidence="4">The sequence shown here is derived from an EMBL/GenBank/DDBJ whole genome shotgun (WGS) entry which is preliminary data.</text>
</comment>
<dbReference type="SUPFAM" id="SSF56601">
    <property type="entry name" value="beta-lactamase/transpeptidase-like"/>
    <property type="match status" value="1"/>
</dbReference>
<dbReference type="AlphaFoldDB" id="A0A0C1QUN4"/>
<dbReference type="InterPro" id="IPR001466">
    <property type="entry name" value="Beta-lactam-related"/>
</dbReference>
<dbReference type="EMBL" id="JXBL01000001">
    <property type="protein sequence ID" value="KIE41926.1"/>
    <property type="molecule type" value="Genomic_DNA"/>
</dbReference>
<dbReference type="InterPro" id="IPR012338">
    <property type="entry name" value="Beta-lactam/transpept-like"/>
</dbReference>
<evidence type="ECO:0000256" key="1">
    <source>
        <dbReference type="ARBA" id="ARBA00022801"/>
    </source>
</evidence>
<evidence type="ECO:0000313" key="5">
    <source>
        <dbReference type="Proteomes" id="UP000031433"/>
    </source>
</evidence>
<feature type="signal peptide" evidence="2">
    <location>
        <begin position="1"/>
        <end position="21"/>
    </location>
</feature>
<keyword evidence="2" id="KW-0732">Signal</keyword>
<accession>A0A0C1QUN4</accession>
<dbReference type="Proteomes" id="UP000031433">
    <property type="component" value="Unassembled WGS sequence"/>
</dbReference>
<dbReference type="RefSeq" id="WP_039644018.1">
    <property type="nucleotide sequence ID" value="NZ_JXBL01000001.1"/>
</dbReference>
<dbReference type="Gene3D" id="3.40.710.10">
    <property type="entry name" value="DD-peptidase/beta-lactamase superfamily"/>
    <property type="match status" value="1"/>
</dbReference>
<evidence type="ECO:0000259" key="3">
    <source>
        <dbReference type="Pfam" id="PF00144"/>
    </source>
</evidence>
<organism evidence="4 5">
    <name type="scientific">Geobacter soli</name>
    <dbReference type="NCBI Taxonomy" id="1510391"/>
    <lineage>
        <taxon>Bacteria</taxon>
        <taxon>Pseudomonadati</taxon>
        <taxon>Thermodesulfobacteriota</taxon>
        <taxon>Desulfuromonadia</taxon>
        <taxon>Geobacterales</taxon>
        <taxon>Geobacteraceae</taxon>
        <taxon>Geobacter</taxon>
    </lineage>
</organism>
<feature type="chain" id="PRO_5002137061" evidence="2">
    <location>
        <begin position="22"/>
        <end position="395"/>
    </location>
</feature>
<gene>
    <name evidence="4" type="ORF">SE37_04425</name>
</gene>
<sequence length="395" mass="42290">MVFRKILAIALILFGSLTVCAGDSPSAPPAGGEAIGRLMERAMHDGLVAGGIVLVGNRHGAVYEHVFGKQSSLPDAPPVTSSTIFDLASLTKVIATTPAVMRLAEEGRLSLVDPLVRWFPEFAGHGKDDVLVVHLLTHTSGLDDFSLSSADPLQSAINGVAAQKLKGEPGTRFRYADINFILLGELVRRVTGSTLDRYAADAFLRPLGMKDTAFLPGPAIAERCAATLDGSGGAHFGTVQDPLARLMGGVAGHAGLFGTASDLALFCRMLLGEGELNGRRVLEQRTVRQMTAPYFSRGGKVARGLGWDMASPFSSPRGEGFSEESFGHTGYSGGSIWIDPRTDTYVIFLSVRLDHRHTKAFSQLRSDLSTLAFRMLFPDLRELVETASYGPVTTR</sequence>
<evidence type="ECO:0000256" key="2">
    <source>
        <dbReference type="SAM" id="SignalP"/>
    </source>
</evidence>
<keyword evidence="5" id="KW-1185">Reference proteome</keyword>
<dbReference type="PANTHER" id="PTHR43283">
    <property type="entry name" value="BETA-LACTAMASE-RELATED"/>
    <property type="match status" value="1"/>
</dbReference>
<dbReference type="GO" id="GO:0016787">
    <property type="term" value="F:hydrolase activity"/>
    <property type="evidence" value="ECO:0007669"/>
    <property type="project" value="UniProtKB-KW"/>
</dbReference>
<dbReference type="PANTHER" id="PTHR43283:SF11">
    <property type="entry name" value="BETA-LACTAMASE-RELATED DOMAIN-CONTAINING PROTEIN"/>
    <property type="match status" value="1"/>
</dbReference>
<keyword evidence="1 4" id="KW-0378">Hydrolase</keyword>